<dbReference type="EMBL" id="JEWR01000414">
    <property type="protein sequence ID" value="EXB38028.1"/>
    <property type="molecule type" value="Genomic_DNA"/>
</dbReference>
<feature type="non-terminal residue" evidence="1">
    <location>
        <position position="45"/>
    </location>
</feature>
<evidence type="ECO:0000313" key="1">
    <source>
        <dbReference type="EMBL" id="EXB38028.1"/>
    </source>
</evidence>
<gene>
    <name evidence="1" type="ORF">J545_4668</name>
</gene>
<organism evidence="1 2">
    <name type="scientific">Acinetobacter baumannii 1462234</name>
    <dbReference type="NCBI Taxonomy" id="1310646"/>
    <lineage>
        <taxon>Bacteria</taxon>
        <taxon>Pseudomonadati</taxon>
        <taxon>Pseudomonadota</taxon>
        <taxon>Gammaproteobacteria</taxon>
        <taxon>Moraxellales</taxon>
        <taxon>Moraxellaceae</taxon>
        <taxon>Acinetobacter</taxon>
        <taxon>Acinetobacter calcoaceticus/baumannii complex</taxon>
    </lineage>
</organism>
<proteinExistence type="predicted"/>
<accession>A0A9P2XF51</accession>
<comment type="caution">
    <text evidence="1">The sequence shown here is derived from an EMBL/GenBank/DDBJ whole genome shotgun (WGS) entry which is preliminary data.</text>
</comment>
<protein>
    <submittedName>
        <fullName evidence="1">Uncharacterized protein</fullName>
    </submittedName>
</protein>
<reference evidence="1 2" key="1">
    <citation type="submission" date="2014-02" db="EMBL/GenBank/DDBJ databases">
        <title>Comparative genomics and transcriptomics to identify genetic mechanisms underlying the emergence of carbapenem resistant Acinetobacter baumannii (CRAb).</title>
        <authorList>
            <person name="Harris A.D."/>
            <person name="Johnson K.J."/>
            <person name="George J."/>
            <person name="Shefchek K."/>
            <person name="Daugherty S.C."/>
            <person name="Parankush S."/>
            <person name="Sadzewicz L."/>
            <person name="Tallon L."/>
            <person name="Sengamalay N."/>
            <person name="Hazen T.H."/>
            <person name="Rasko D.A."/>
        </authorList>
    </citation>
    <scope>NUCLEOTIDE SEQUENCE [LARGE SCALE GENOMIC DNA]</scope>
    <source>
        <strain evidence="1 2">1462234</strain>
    </source>
</reference>
<name>A0A9P2XF51_ACIBA</name>
<dbReference type="AlphaFoldDB" id="A0A9P2XF51"/>
<sequence>MLFKSLGVAIATNNASNSDEDLKPITIRLADSEIQVYDTVAKSMG</sequence>
<dbReference type="Proteomes" id="UP000020865">
    <property type="component" value="Unassembled WGS sequence"/>
</dbReference>
<evidence type="ECO:0000313" key="2">
    <source>
        <dbReference type="Proteomes" id="UP000020865"/>
    </source>
</evidence>